<feature type="transmembrane region" description="Helical" evidence="2">
    <location>
        <begin position="43"/>
        <end position="59"/>
    </location>
</feature>
<feature type="transmembrane region" description="Helical" evidence="2">
    <location>
        <begin position="12"/>
        <end position="37"/>
    </location>
</feature>
<keyword evidence="7" id="KW-1185">Reference proteome</keyword>
<evidence type="ECO:0000256" key="2">
    <source>
        <dbReference type="SAM" id="Phobius"/>
    </source>
</evidence>
<dbReference type="EMBL" id="LSDN01000028">
    <property type="protein sequence ID" value="KXB79315.1"/>
    <property type="molecule type" value="Genomic_DNA"/>
</dbReference>
<dbReference type="Proteomes" id="UP000070572">
    <property type="component" value="Unassembled WGS sequence"/>
</dbReference>
<feature type="transmembrane region" description="Helical" evidence="2">
    <location>
        <begin position="267"/>
        <end position="285"/>
    </location>
</feature>
<sequence>MTQTSNIADRIPAPLIFVGSGLSQYSGAAIATLWLFTAMTPTVVAWWRVAVAAIILILIRRPFRRDLSWRTLAAATVMGLFITTMNMTFYHGISRIPLGTCVSIEFVGPVMVALFRGRGWRTRIAALLAGIGVAAISGIGLDIANPQAQIGLAFSIAAGICWAGYIVVGQKLAAAGHGQDSLAIGLLVAAILTVPLVGPFAIAAGWQSTWVLLCCIAVGVLSTALPFPLEQVALRRLGPDIFSLLACLMPAISEVVSMIALHHLPNVGEISGLLCISLAVALAQYRPGMLDRKRKHNN</sequence>
<evidence type="ECO:0000313" key="7">
    <source>
        <dbReference type="Proteomes" id="UP000243201"/>
    </source>
</evidence>
<feature type="transmembrane region" description="Helical" evidence="2">
    <location>
        <begin position="124"/>
        <end position="144"/>
    </location>
</feature>
<feature type="transmembrane region" description="Helical" evidence="2">
    <location>
        <begin position="210"/>
        <end position="229"/>
    </location>
</feature>
<reference evidence="5 7" key="2">
    <citation type="submission" date="2017-09" db="EMBL/GenBank/DDBJ databases">
        <title>Bacterial strain isolated from the female urinary microbiota.</title>
        <authorList>
            <person name="Thomas-White K."/>
            <person name="Kumar N."/>
            <person name="Forster S."/>
            <person name="Putonti C."/>
            <person name="Lawley T."/>
            <person name="Wolfe A.J."/>
        </authorList>
    </citation>
    <scope>NUCLEOTIDE SEQUENCE [LARGE SCALE GENOMIC DNA]</scope>
    <source>
        <strain evidence="5 7">UMB0744</strain>
    </source>
</reference>
<dbReference type="Proteomes" id="UP000243201">
    <property type="component" value="Unassembled WGS sequence"/>
</dbReference>
<protein>
    <submittedName>
        <fullName evidence="5">EamA family transporter</fullName>
    </submittedName>
    <submittedName>
        <fullName evidence="4">Membrane protein</fullName>
    </submittedName>
</protein>
<evidence type="ECO:0000256" key="1">
    <source>
        <dbReference type="ARBA" id="ARBA00007362"/>
    </source>
</evidence>
<dbReference type="SUPFAM" id="SSF103481">
    <property type="entry name" value="Multidrug resistance efflux transporter EmrE"/>
    <property type="match status" value="2"/>
</dbReference>
<evidence type="ECO:0000313" key="5">
    <source>
        <dbReference type="EMBL" id="PMB89524.1"/>
    </source>
</evidence>
<evidence type="ECO:0000313" key="4">
    <source>
        <dbReference type="EMBL" id="KXB79315.1"/>
    </source>
</evidence>
<accession>A0AB34WXF1</accession>
<dbReference type="Pfam" id="PF00892">
    <property type="entry name" value="EamA"/>
    <property type="match status" value="1"/>
</dbReference>
<comment type="caution">
    <text evidence="4">The sequence shown here is derived from an EMBL/GenBank/DDBJ whole genome shotgun (WGS) entry which is preliminary data.</text>
</comment>
<keyword evidence="2" id="KW-1133">Transmembrane helix</keyword>
<feature type="transmembrane region" description="Helical" evidence="2">
    <location>
        <begin position="181"/>
        <end position="204"/>
    </location>
</feature>
<dbReference type="InterPro" id="IPR000620">
    <property type="entry name" value="EamA_dom"/>
</dbReference>
<keyword evidence="2" id="KW-0812">Transmembrane</keyword>
<comment type="similarity">
    <text evidence="1">Belongs to the EamA transporter family.</text>
</comment>
<proteinExistence type="inferred from homology"/>
<feature type="transmembrane region" description="Helical" evidence="2">
    <location>
        <begin position="71"/>
        <end position="90"/>
    </location>
</feature>
<evidence type="ECO:0000259" key="3">
    <source>
        <dbReference type="Pfam" id="PF00892"/>
    </source>
</evidence>
<reference evidence="4 6" key="1">
    <citation type="submission" date="2016-01" db="EMBL/GenBank/DDBJ databases">
        <authorList>
            <person name="Mitreva M."/>
            <person name="Pepin K.H."/>
            <person name="Mihindukulasuriya K.A."/>
            <person name="Fulton R."/>
            <person name="Fronick C."/>
            <person name="O'Laughlin M."/>
            <person name="Miner T."/>
            <person name="Herter B."/>
            <person name="Rosa B.A."/>
            <person name="Cordes M."/>
            <person name="Tomlinson C."/>
            <person name="Wollam A."/>
            <person name="Palsikar V.B."/>
            <person name="Mardis E.R."/>
            <person name="Wilson R.K."/>
        </authorList>
    </citation>
    <scope>NUCLEOTIDE SEQUENCE [LARGE SCALE GENOMIC DNA]</scope>
    <source>
        <strain evidence="4 6">DNF00696</strain>
    </source>
</reference>
<feature type="transmembrane region" description="Helical" evidence="2">
    <location>
        <begin position="150"/>
        <end position="169"/>
    </location>
</feature>
<dbReference type="InterPro" id="IPR037185">
    <property type="entry name" value="EmrE-like"/>
</dbReference>
<dbReference type="GO" id="GO:0016020">
    <property type="term" value="C:membrane"/>
    <property type="evidence" value="ECO:0007669"/>
    <property type="project" value="InterPro"/>
</dbReference>
<dbReference type="EMBL" id="PNGC01000002">
    <property type="protein sequence ID" value="PMB89524.1"/>
    <property type="molecule type" value="Genomic_DNA"/>
</dbReference>
<name>A0AB34WXF1_9ACTO</name>
<gene>
    <name evidence="5" type="ORF">CJ240_07160</name>
    <name evidence="4" type="ORF">HMPREF1862_01938</name>
</gene>
<feature type="transmembrane region" description="Helical" evidence="2">
    <location>
        <begin position="241"/>
        <end position="261"/>
    </location>
</feature>
<feature type="domain" description="EamA" evidence="3">
    <location>
        <begin position="150"/>
        <end position="282"/>
    </location>
</feature>
<organism evidence="4 6">
    <name type="scientific">Varibaculum cambriense</name>
    <dbReference type="NCBI Taxonomy" id="184870"/>
    <lineage>
        <taxon>Bacteria</taxon>
        <taxon>Bacillati</taxon>
        <taxon>Actinomycetota</taxon>
        <taxon>Actinomycetes</taxon>
        <taxon>Actinomycetales</taxon>
        <taxon>Actinomycetaceae</taxon>
        <taxon>Varibaculum</taxon>
    </lineage>
</organism>
<feature type="transmembrane region" description="Helical" evidence="2">
    <location>
        <begin position="96"/>
        <end position="115"/>
    </location>
</feature>
<dbReference type="RefSeq" id="WP_060920894.1">
    <property type="nucleotide sequence ID" value="NZ_KQ960687.1"/>
</dbReference>
<keyword evidence="2" id="KW-0472">Membrane</keyword>
<evidence type="ECO:0000313" key="6">
    <source>
        <dbReference type="Proteomes" id="UP000070572"/>
    </source>
</evidence>
<dbReference type="AlphaFoldDB" id="A0AB34WXF1"/>